<gene>
    <name evidence="2" type="ORF">E2562_031339</name>
</gene>
<evidence type="ECO:0000313" key="3">
    <source>
        <dbReference type="Proteomes" id="UP000479710"/>
    </source>
</evidence>
<evidence type="ECO:0000313" key="2">
    <source>
        <dbReference type="EMBL" id="KAF0909079.1"/>
    </source>
</evidence>
<dbReference type="EMBL" id="SPHZ02000007">
    <property type="protein sequence ID" value="KAF0909079.1"/>
    <property type="molecule type" value="Genomic_DNA"/>
</dbReference>
<name>A0A6G1D9L9_9ORYZ</name>
<sequence>MADGGDVNRGWDDAEDADRGRDDADDAGRSQDNARALSDLHPLPIPIAPSRGPSTSTVAHRFTHEYSTTHHPQDEHSPRHARRGSPHPPVVDSRHGGRPSYGWFQGTLGIMDRYGGGLALTRTRASDPDDPNKNKDGPRIYEAGLGGD</sequence>
<feature type="region of interest" description="Disordered" evidence="1">
    <location>
        <begin position="121"/>
        <end position="148"/>
    </location>
</feature>
<protein>
    <submittedName>
        <fullName evidence="2">Uncharacterized protein</fullName>
    </submittedName>
</protein>
<feature type="region of interest" description="Disordered" evidence="1">
    <location>
        <begin position="1"/>
        <end position="99"/>
    </location>
</feature>
<dbReference type="AlphaFoldDB" id="A0A6G1D9L9"/>
<proteinExistence type="predicted"/>
<feature type="compositionally biased region" description="Basic and acidic residues" evidence="1">
    <location>
        <begin position="62"/>
        <end position="78"/>
    </location>
</feature>
<comment type="caution">
    <text evidence="2">The sequence shown here is derived from an EMBL/GenBank/DDBJ whole genome shotgun (WGS) entry which is preliminary data.</text>
</comment>
<reference evidence="2 3" key="1">
    <citation type="submission" date="2019-11" db="EMBL/GenBank/DDBJ databases">
        <title>Whole genome sequence of Oryza granulata.</title>
        <authorList>
            <person name="Li W."/>
        </authorList>
    </citation>
    <scope>NUCLEOTIDE SEQUENCE [LARGE SCALE GENOMIC DNA]</scope>
    <source>
        <strain evidence="3">cv. Menghai</strain>
        <tissue evidence="2">Leaf</tissue>
    </source>
</reference>
<keyword evidence="3" id="KW-1185">Reference proteome</keyword>
<feature type="compositionally biased region" description="Basic and acidic residues" evidence="1">
    <location>
        <begin position="9"/>
        <end position="29"/>
    </location>
</feature>
<accession>A0A6G1D9L9</accession>
<feature type="compositionally biased region" description="Basic and acidic residues" evidence="1">
    <location>
        <begin position="124"/>
        <end position="139"/>
    </location>
</feature>
<organism evidence="2 3">
    <name type="scientific">Oryza meyeriana var. granulata</name>
    <dbReference type="NCBI Taxonomy" id="110450"/>
    <lineage>
        <taxon>Eukaryota</taxon>
        <taxon>Viridiplantae</taxon>
        <taxon>Streptophyta</taxon>
        <taxon>Embryophyta</taxon>
        <taxon>Tracheophyta</taxon>
        <taxon>Spermatophyta</taxon>
        <taxon>Magnoliopsida</taxon>
        <taxon>Liliopsida</taxon>
        <taxon>Poales</taxon>
        <taxon>Poaceae</taxon>
        <taxon>BOP clade</taxon>
        <taxon>Oryzoideae</taxon>
        <taxon>Oryzeae</taxon>
        <taxon>Oryzinae</taxon>
        <taxon>Oryza</taxon>
        <taxon>Oryza meyeriana</taxon>
    </lineage>
</organism>
<dbReference type="Proteomes" id="UP000479710">
    <property type="component" value="Unassembled WGS sequence"/>
</dbReference>
<evidence type="ECO:0000256" key="1">
    <source>
        <dbReference type="SAM" id="MobiDB-lite"/>
    </source>
</evidence>